<dbReference type="InterPro" id="IPR018653">
    <property type="entry name" value="ScfR_C"/>
</dbReference>
<dbReference type="SMART" id="SM00530">
    <property type="entry name" value="HTH_XRE"/>
    <property type="match status" value="1"/>
</dbReference>
<dbReference type="InterPro" id="IPR026281">
    <property type="entry name" value="HTH_RamB"/>
</dbReference>
<dbReference type="Pfam" id="PF06114">
    <property type="entry name" value="Peptidase_M78"/>
    <property type="match status" value="1"/>
</dbReference>
<dbReference type="GO" id="GO:0005829">
    <property type="term" value="C:cytosol"/>
    <property type="evidence" value="ECO:0007669"/>
    <property type="project" value="TreeGrafter"/>
</dbReference>
<comment type="caution">
    <text evidence="6">The sequence shown here is derived from an EMBL/GenBank/DDBJ whole genome shotgun (WGS) entry which is preliminary data.</text>
</comment>
<dbReference type="GO" id="GO:0003677">
    <property type="term" value="F:DNA binding"/>
    <property type="evidence" value="ECO:0007669"/>
    <property type="project" value="UniProtKB-KW"/>
</dbReference>
<keyword evidence="2" id="KW-0805">Transcription regulation</keyword>
<dbReference type="PROSITE" id="PS50943">
    <property type="entry name" value="HTH_CROC1"/>
    <property type="match status" value="1"/>
</dbReference>
<keyword evidence="4" id="KW-0804">Transcription</keyword>
<dbReference type="OrthoDB" id="1123084at2"/>
<organism evidence="6 7">
    <name type="scientific">Sphingomonas aracearum</name>
    <dbReference type="NCBI Taxonomy" id="2283317"/>
    <lineage>
        <taxon>Bacteria</taxon>
        <taxon>Pseudomonadati</taxon>
        <taxon>Pseudomonadota</taxon>
        <taxon>Alphaproteobacteria</taxon>
        <taxon>Sphingomonadales</taxon>
        <taxon>Sphingomonadaceae</taxon>
        <taxon>Sphingomonas</taxon>
    </lineage>
</organism>
<dbReference type="PANTHER" id="PTHR46797">
    <property type="entry name" value="HTH-TYPE TRANSCRIPTIONAL REGULATOR"/>
    <property type="match status" value="1"/>
</dbReference>
<keyword evidence="3" id="KW-0238">DNA-binding</keyword>
<dbReference type="GO" id="GO:0003700">
    <property type="term" value="F:DNA-binding transcription factor activity"/>
    <property type="evidence" value="ECO:0007669"/>
    <property type="project" value="TreeGrafter"/>
</dbReference>
<dbReference type="Pfam" id="PF09856">
    <property type="entry name" value="ScfRs"/>
    <property type="match status" value="1"/>
</dbReference>
<evidence type="ECO:0000256" key="1">
    <source>
        <dbReference type="ARBA" id="ARBA00007227"/>
    </source>
</evidence>
<feature type="domain" description="HTH cro/C1-type" evidence="5">
    <location>
        <begin position="15"/>
        <end position="69"/>
    </location>
</feature>
<dbReference type="InterPro" id="IPR010982">
    <property type="entry name" value="Lambda_DNA-bd_dom_sf"/>
</dbReference>
<dbReference type="EMBL" id="QQNB01000002">
    <property type="protein sequence ID" value="RDE05813.1"/>
    <property type="molecule type" value="Genomic_DNA"/>
</dbReference>
<proteinExistence type="inferred from homology"/>
<accession>A0A369VUQ0</accession>
<dbReference type="Gene3D" id="1.10.260.40">
    <property type="entry name" value="lambda repressor-like DNA-binding domains"/>
    <property type="match status" value="1"/>
</dbReference>
<dbReference type="InterPro" id="IPR001387">
    <property type="entry name" value="Cro/C1-type_HTH"/>
</dbReference>
<evidence type="ECO:0000313" key="7">
    <source>
        <dbReference type="Proteomes" id="UP000253918"/>
    </source>
</evidence>
<comment type="similarity">
    <text evidence="1">Belongs to the short-chain fatty acyl-CoA assimilation regulator (ScfR) family.</text>
</comment>
<reference evidence="6 7" key="1">
    <citation type="submission" date="2018-07" db="EMBL/GenBank/DDBJ databases">
        <title>a novel species of Sphingomonas isolated from the rhizosphere soil of Araceae plant.</title>
        <authorList>
            <person name="Zhiyong W."/>
            <person name="Qinglan Z."/>
            <person name="Zhiwei F."/>
            <person name="Ding X."/>
            <person name="Gejiao W."/>
            <person name="Shixue Z."/>
        </authorList>
    </citation>
    <scope>NUCLEOTIDE SEQUENCE [LARGE SCALE GENOMIC DNA]</scope>
    <source>
        <strain evidence="6 7">WZY 27</strain>
    </source>
</reference>
<evidence type="ECO:0000256" key="4">
    <source>
        <dbReference type="ARBA" id="ARBA00023163"/>
    </source>
</evidence>
<dbReference type="PANTHER" id="PTHR46797:SF23">
    <property type="entry name" value="HTH-TYPE TRANSCRIPTIONAL REGULATOR SUTR"/>
    <property type="match status" value="1"/>
</dbReference>
<dbReference type="InterPro" id="IPR050807">
    <property type="entry name" value="TransReg_Diox_bact_type"/>
</dbReference>
<dbReference type="InterPro" id="IPR010359">
    <property type="entry name" value="IrrE_HExxH"/>
</dbReference>
<dbReference type="Pfam" id="PF13560">
    <property type="entry name" value="HTH_31"/>
    <property type="match status" value="1"/>
</dbReference>
<evidence type="ECO:0000256" key="3">
    <source>
        <dbReference type="ARBA" id="ARBA00023125"/>
    </source>
</evidence>
<evidence type="ECO:0000313" key="6">
    <source>
        <dbReference type="EMBL" id="RDE05813.1"/>
    </source>
</evidence>
<evidence type="ECO:0000256" key="2">
    <source>
        <dbReference type="ARBA" id="ARBA00023015"/>
    </source>
</evidence>
<keyword evidence="7" id="KW-1185">Reference proteome</keyword>
<sequence length="465" mass="50282">MSPMPSRRTFAGPLLRDLRLRHRLPQAAMAARLGISASYLSQIEAGDRPVTPKVLAALAEAFPGDWAGVDPQEEAALLVDALAASVDPGIAGGEADEEAIARLVRQQPQLARRMAELHRAYRRSQEQVAVLDDRVEAGGREPGLLPWEQVRDWFHAEGNYVDPLDRAAEAIGETLAGDPRTALIERLSARFGVVVGTLAPGDGRMRAYQPARGRLLLDPAQPPETLLFALAHQLARHEFAEPIATIAAAAGPAAEELLAAGLTNYAAAALLMPYERFRAAAREVRHDIDRLRLRFGTSFEQTCHRLSTLQRPGAAGIPFFFCRVDLAGNITKRHSATRLQFARFGGACPLWIVHEAVAVPDRVQVQLAETPDGIRYVSMAKGLVKPSGSYTRPPRRYAVALGCEADQAGAFVYADGLNLKGAATPIGTSCRICVRTDCDQRAFPPASARIGVDPNNRGVVPYSFG</sequence>
<evidence type="ECO:0000259" key="5">
    <source>
        <dbReference type="PROSITE" id="PS50943"/>
    </source>
</evidence>
<name>A0A369VUQ0_9SPHN</name>
<dbReference type="PIRSF" id="PIRSF019251">
    <property type="entry name" value="Rv0465c"/>
    <property type="match status" value="1"/>
</dbReference>
<gene>
    <name evidence="6" type="ORF">DVW87_11505</name>
</gene>
<dbReference type="Proteomes" id="UP000253918">
    <property type="component" value="Unassembled WGS sequence"/>
</dbReference>
<dbReference type="AlphaFoldDB" id="A0A369VUQ0"/>
<protein>
    <submittedName>
        <fullName evidence="6">ImmA/IrrE family metallo-endopeptidase</fullName>
    </submittedName>
</protein>
<dbReference type="SUPFAM" id="SSF47413">
    <property type="entry name" value="lambda repressor-like DNA-binding domains"/>
    <property type="match status" value="1"/>
</dbReference>
<dbReference type="CDD" id="cd00093">
    <property type="entry name" value="HTH_XRE"/>
    <property type="match status" value="1"/>
</dbReference>